<dbReference type="EMBL" id="RJVU01031169">
    <property type="protein sequence ID" value="ROL48263.1"/>
    <property type="molecule type" value="Genomic_DNA"/>
</dbReference>
<reference evidence="2 3" key="1">
    <citation type="submission" date="2018-10" db="EMBL/GenBank/DDBJ databases">
        <title>Genome assembly for a Yunnan-Guizhou Plateau 3E fish, Anabarilius grahami (Regan), and its evolutionary and genetic applications.</title>
        <authorList>
            <person name="Jiang W."/>
        </authorList>
    </citation>
    <scope>NUCLEOTIDE SEQUENCE [LARGE SCALE GENOMIC DNA]</scope>
    <source>
        <strain evidence="2">AG-KIZ</strain>
        <tissue evidence="2">Muscle</tissue>
    </source>
</reference>
<feature type="region of interest" description="Disordered" evidence="1">
    <location>
        <begin position="1"/>
        <end position="26"/>
    </location>
</feature>
<comment type="caution">
    <text evidence="2">The sequence shown here is derived from an EMBL/GenBank/DDBJ whole genome shotgun (WGS) entry which is preliminary data.</text>
</comment>
<gene>
    <name evidence="2" type="ORF">DPX16_5657</name>
</gene>
<dbReference type="Proteomes" id="UP000281406">
    <property type="component" value="Unassembled WGS sequence"/>
</dbReference>
<evidence type="ECO:0000256" key="1">
    <source>
        <dbReference type="SAM" id="MobiDB-lite"/>
    </source>
</evidence>
<evidence type="ECO:0000313" key="3">
    <source>
        <dbReference type="Proteomes" id="UP000281406"/>
    </source>
</evidence>
<accession>A0A3N0YQ07</accession>
<proteinExistence type="predicted"/>
<protein>
    <submittedName>
        <fullName evidence="2">Uncharacterized protein</fullName>
    </submittedName>
</protein>
<sequence length="91" mass="10055">MSRSELSALLLPNGSGRCDGAEGAKARSPVERIIKAARRSETEVQTLKLAELSHPSGKAQDEDRERVQRFGTQVAEWIHAKPGLNEGWQEM</sequence>
<dbReference type="AlphaFoldDB" id="A0A3N0YQ07"/>
<name>A0A3N0YQ07_ANAGA</name>
<organism evidence="2 3">
    <name type="scientific">Anabarilius grahami</name>
    <name type="common">Kanglang fish</name>
    <name type="synonym">Barilius grahami</name>
    <dbReference type="NCBI Taxonomy" id="495550"/>
    <lineage>
        <taxon>Eukaryota</taxon>
        <taxon>Metazoa</taxon>
        <taxon>Chordata</taxon>
        <taxon>Craniata</taxon>
        <taxon>Vertebrata</taxon>
        <taxon>Euteleostomi</taxon>
        <taxon>Actinopterygii</taxon>
        <taxon>Neopterygii</taxon>
        <taxon>Teleostei</taxon>
        <taxon>Ostariophysi</taxon>
        <taxon>Cypriniformes</taxon>
        <taxon>Xenocyprididae</taxon>
        <taxon>Xenocypridinae</taxon>
        <taxon>Xenocypridinae incertae sedis</taxon>
        <taxon>Anabarilius</taxon>
    </lineage>
</organism>
<keyword evidence="3" id="KW-1185">Reference proteome</keyword>
<evidence type="ECO:0000313" key="2">
    <source>
        <dbReference type="EMBL" id="ROL48263.1"/>
    </source>
</evidence>